<dbReference type="RefSeq" id="WP_144331485.1">
    <property type="nucleotide sequence ID" value="NZ_VLPL01000001.1"/>
</dbReference>
<dbReference type="AlphaFoldDB" id="A0A556N748"/>
<feature type="transmembrane region" description="Helical" evidence="1">
    <location>
        <begin position="142"/>
        <end position="162"/>
    </location>
</feature>
<keyword evidence="1" id="KW-0472">Membrane</keyword>
<comment type="caution">
    <text evidence="2">The sequence shown here is derived from an EMBL/GenBank/DDBJ whole genome shotgun (WGS) entry which is preliminary data.</text>
</comment>
<reference evidence="2 3" key="1">
    <citation type="submission" date="2019-07" db="EMBL/GenBank/DDBJ databases">
        <authorList>
            <person name="Huq M.A."/>
        </authorList>
    </citation>
    <scope>NUCLEOTIDE SEQUENCE [LARGE SCALE GENOMIC DNA]</scope>
    <source>
        <strain evidence="2 3">MAH-3</strain>
    </source>
</reference>
<protein>
    <submittedName>
        <fullName evidence="2">Uncharacterized protein</fullName>
    </submittedName>
</protein>
<evidence type="ECO:0000313" key="3">
    <source>
        <dbReference type="Proteomes" id="UP000316008"/>
    </source>
</evidence>
<keyword evidence="1" id="KW-1133">Transmembrane helix</keyword>
<proteinExistence type="predicted"/>
<sequence length="189" mass="21020">MKRILSPPKEYRKTVLSLLLLLLSLNLFGQQKLILHNKFRKKQTKELNLTYAVTVTTTLGKFDYCQLGVLNDTSLTIRSRKWVGQTYSDTTFMIPIHQVIKLEYDKMNRRKLALPATLAGMGGAVGLIALPIEAAKGNRESVASGAIVLGSLEAICLSIMYIGTRKTSYELGHKWILVVESSAISPPVR</sequence>
<accession>A0A556N748</accession>
<dbReference type="Proteomes" id="UP000316008">
    <property type="component" value="Unassembled WGS sequence"/>
</dbReference>
<dbReference type="EMBL" id="VLPL01000001">
    <property type="protein sequence ID" value="TSJ47950.1"/>
    <property type="molecule type" value="Genomic_DNA"/>
</dbReference>
<evidence type="ECO:0000313" key="2">
    <source>
        <dbReference type="EMBL" id="TSJ47950.1"/>
    </source>
</evidence>
<gene>
    <name evidence="2" type="ORF">FO442_02115</name>
</gene>
<keyword evidence="1" id="KW-0812">Transmembrane</keyword>
<feature type="transmembrane region" description="Helical" evidence="1">
    <location>
        <begin position="112"/>
        <end position="130"/>
    </location>
</feature>
<keyword evidence="3" id="KW-1185">Reference proteome</keyword>
<name>A0A556N748_9FLAO</name>
<organism evidence="2 3">
    <name type="scientific">Fluviicola chungangensis</name>
    <dbReference type="NCBI Taxonomy" id="2597671"/>
    <lineage>
        <taxon>Bacteria</taxon>
        <taxon>Pseudomonadati</taxon>
        <taxon>Bacteroidota</taxon>
        <taxon>Flavobacteriia</taxon>
        <taxon>Flavobacteriales</taxon>
        <taxon>Crocinitomicaceae</taxon>
        <taxon>Fluviicola</taxon>
    </lineage>
</organism>
<evidence type="ECO:0000256" key="1">
    <source>
        <dbReference type="SAM" id="Phobius"/>
    </source>
</evidence>